<dbReference type="RefSeq" id="WP_377123431.1">
    <property type="nucleotide sequence ID" value="NZ_JBHRSD010000014.1"/>
</dbReference>
<dbReference type="Proteomes" id="UP001595453">
    <property type="component" value="Unassembled WGS sequence"/>
</dbReference>
<keyword evidence="2" id="KW-0456">Lyase</keyword>
<evidence type="ECO:0000256" key="1">
    <source>
        <dbReference type="ARBA" id="ARBA00005323"/>
    </source>
</evidence>
<organism evidence="4 5">
    <name type="scientific">Pseudoalteromonas fenneropenaei</name>
    <dbReference type="NCBI Taxonomy" id="1737459"/>
    <lineage>
        <taxon>Bacteria</taxon>
        <taxon>Pseudomonadati</taxon>
        <taxon>Pseudomonadota</taxon>
        <taxon>Gammaproteobacteria</taxon>
        <taxon>Alteromonadales</taxon>
        <taxon>Pseudoalteromonadaceae</taxon>
        <taxon>Pseudoalteromonas</taxon>
    </lineage>
</organism>
<name>A0ABV7CJG2_9GAMM</name>
<evidence type="ECO:0000259" key="3">
    <source>
        <dbReference type="SMART" id="SM01119"/>
    </source>
</evidence>
<dbReference type="InterPro" id="IPR001608">
    <property type="entry name" value="Ala_racemase_N"/>
</dbReference>
<sequence>MKKISVQDLSTICRNNKGLGHYEQFYAQGWNLAHHDVSLPAAVIYADNIAQNIQWMADFAAHHQVKLAPHGKTTMIPALFKQQLAAGAYAITVATPHQARAAITAGAKRILMANQLVGKANMRAIANLLKSHEVEFYCLVDSAANVSALNDFFANQQLKLKVLVELGVPQGRCGLIDAAECDTLIAAVQAAPALQLAGIELYEGVLNDLEAIKTLLDNAVQYCLRLHSAGAFGSDTVLLTAGGSAYYDLVCEAFNRVPLPGAIVPLIRPGCYISHDMGIYQQAQNAVLARSQMACSLQGELVSALEIWAYVQSVPEPGRAIIGMGKRDVAFDAGMPKPVRQVTQSGEIVAAQPDWQVERMMDQHAMMRFAPAANVQVGDIIAFATSHPCLTFDKWRYLNVVNAEFEVVDIYATYF</sequence>
<comment type="similarity">
    <text evidence="1">Belongs to the DSD1 family.</text>
</comment>
<dbReference type="EMBL" id="JBHRSD010000014">
    <property type="protein sequence ID" value="MFC3032686.1"/>
    <property type="molecule type" value="Genomic_DNA"/>
</dbReference>
<dbReference type="Pfam" id="PF14031">
    <property type="entry name" value="D-ser_dehydrat"/>
    <property type="match status" value="1"/>
</dbReference>
<dbReference type="CDD" id="cd06818">
    <property type="entry name" value="PLPDE_III_cryptic_DSD"/>
    <property type="match status" value="1"/>
</dbReference>
<dbReference type="PANTHER" id="PTHR28004:SF8">
    <property type="entry name" value="D-SERINE DEAMINASE"/>
    <property type="match status" value="1"/>
</dbReference>
<accession>A0ABV7CJG2</accession>
<dbReference type="InterPro" id="IPR026956">
    <property type="entry name" value="D-ser_dehydrat-like_dom"/>
</dbReference>
<reference evidence="5" key="1">
    <citation type="journal article" date="2019" name="Int. J. Syst. Evol. Microbiol.">
        <title>The Global Catalogue of Microorganisms (GCM) 10K type strain sequencing project: providing services to taxonomists for standard genome sequencing and annotation.</title>
        <authorList>
            <consortium name="The Broad Institute Genomics Platform"/>
            <consortium name="The Broad Institute Genome Sequencing Center for Infectious Disease"/>
            <person name="Wu L."/>
            <person name="Ma J."/>
        </authorList>
    </citation>
    <scope>NUCLEOTIDE SEQUENCE [LARGE SCALE GENOMIC DNA]</scope>
    <source>
        <strain evidence="5">KCTC 42730</strain>
    </source>
</reference>
<dbReference type="Pfam" id="PF01168">
    <property type="entry name" value="Ala_racemase_N"/>
    <property type="match status" value="1"/>
</dbReference>
<dbReference type="Gene3D" id="3.20.20.10">
    <property type="entry name" value="Alanine racemase"/>
    <property type="match status" value="1"/>
</dbReference>
<comment type="caution">
    <text evidence="4">The sequence shown here is derived from an EMBL/GenBank/DDBJ whole genome shotgun (WGS) entry which is preliminary data.</text>
</comment>
<dbReference type="InterPro" id="IPR029066">
    <property type="entry name" value="PLP-binding_barrel"/>
</dbReference>
<gene>
    <name evidence="4" type="ORF">ACFOEE_09150</name>
</gene>
<dbReference type="InterPro" id="IPR051466">
    <property type="entry name" value="D-amino_acid_metab_enzyme"/>
</dbReference>
<feature type="domain" description="D-serine dehydratase-like" evidence="3">
    <location>
        <begin position="304"/>
        <end position="402"/>
    </location>
</feature>
<dbReference type="Gene3D" id="2.40.37.20">
    <property type="entry name" value="D-serine dehydratase-like domain"/>
    <property type="match status" value="1"/>
</dbReference>
<dbReference type="PANTHER" id="PTHR28004">
    <property type="entry name" value="ZGC:162816-RELATED"/>
    <property type="match status" value="1"/>
</dbReference>
<protein>
    <submittedName>
        <fullName evidence="4">Amino acid deaminase</fullName>
    </submittedName>
</protein>
<evidence type="ECO:0000313" key="4">
    <source>
        <dbReference type="EMBL" id="MFC3032686.1"/>
    </source>
</evidence>
<dbReference type="SMART" id="SM01119">
    <property type="entry name" value="D-ser_dehydrat"/>
    <property type="match status" value="1"/>
</dbReference>
<dbReference type="SUPFAM" id="SSF51419">
    <property type="entry name" value="PLP-binding barrel"/>
    <property type="match status" value="1"/>
</dbReference>
<dbReference type="InterPro" id="IPR042208">
    <property type="entry name" value="D-ser_dehydrat-like_sf"/>
</dbReference>
<keyword evidence="5" id="KW-1185">Reference proteome</keyword>
<evidence type="ECO:0000256" key="2">
    <source>
        <dbReference type="ARBA" id="ARBA00023239"/>
    </source>
</evidence>
<proteinExistence type="inferred from homology"/>
<evidence type="ECO:0000313" key="5">
    <source>
        <dbReference type="Proteomes" id="UP001595453"/>
    </source>
</evidence>